<protein>
    <recommendedName>
        <fullName evidence="1">EGF-like domain-containing protein</fullName>
    </recommendedName>
</protein>
<dbReference type="Gene3D" id="2.10.220.10">
    <property type="entry name" value="Hormone Receptor, Insulin-like Growth Factor Receptor 1, Chain A, domain 2"/>
    <property type="match status" value="5"/>
</dbReference>
<organism evidence="2">
    <name type="scientific">Fonticula alba</name>
    <name type="common">Slime mold</name>
    <dbReference type="NCBI Taxonomy" id="691883"/>
    <lineage>
        <taxon>Eukaryota</taxon>
        <taxon>Rotosphaerida</taxon>
        <taxon>Fonticulaceae</taxon>
        <taxon>Fonticula</taxon>
    </lineage>
</organism>
<feature type="domain" description="EGF-like" evidence="1">
    <location>
        <begin position="349"/>
        <end position="381"/>
    </location>
</feature>
<dbReference type="InterPro" id="IPR052798">
    <property type="entry name" value="Giardia_VSA"/>
</dbReference>
<accession>A0A058ZDE1</accession>
<proteinExistence type="predicted"/>
<feature type="domain" description="EGF-like" evidence="1">
    <location>
        <begin position="505"/>
        <end position="551"/>
    </location>
</feature>
<sequence>MLARYTGDDIVCDRYRASYRPVDGFAFLNDELPDMAVSSAQLLAIGPPDCWHVLPGSYNACAVCRYQAAPDRQCRPAAQPIPGCQTPAHAHLNEECSVCAEGHWMAQDRRCVSACPAADHVTCGMHCIPRHQLPDGFDCAAWPMASMAPSPADLPGVPAAGPGRLLNCSAPGVCFQCHANCAQCAGPGPKDCTACPAGRLLLAHSTKPFANGQVHVGACVRGYGAGGDRAAPHHHCPATTVPNGQGACLPCRQHCLTCDPANPAMCRACLRGFFAQADGTCGRACPAGTARDSLTGRCAPCADPHCARCASEDPGLCLACQHPGHVLHENVCEPACPAGKYPHQGRCHACAEGCASCASADHCLRCQEGHTLQAEEGGTCVPACPGPGSTWDLDLPPGSRACRPCAGHCLECHRFTDNCTACPAGMLLVRPRAPGARQSCVAQCPEGYFPDGGHCEPCLDPECAVCDAGARTCTECKTGHGLFANDACLATCPEGYYRQGKQCHPCGGGCGTCRNGLGASCLQCSVGPKNAPLPKQLEPGSFNAAAPARCVVHTLELSGWGFFYQDQKNRYAVPCPANCITCYVEHPHDAARRAVQCLLCKPTHVLSEDRYSCVPV</sequence>
<dbReference type="InterPro" id="IPR006212">
    <property type="entry name" value="Furin_repeat"/>
</dbReference>
<evidence type="ECO:0000313" key="2">
    <source>
        <dbReference type="EMBL" id="KCV72430.1"/>
    </source>
</evidence>
<feature type="domain" description="EGF-like" evidence="1">
    <location>
        <begin position="574"/>
        <end position="614"/>
    </location>
</feature>
<evidence type="ECO:0000313" key="3">
    <source>
        <dbReference type="Proteomes" id="UP000030693"/>
    </source>
</evidence>
<feature type="domain" description="EGF-like" evidence="1">
    <location>
        <begin position="404"/>
        <end position="441"/>
    </location>
</feature>
<dbReference type="InterPro" id="IPR000742">
    <property type="entry name" value="EGF"/>
</dbReference>
<dbReference type="PANTHER" id="PTHR23275">
    <property type="entry name" value="CABRIOLET.-RELATED"/>
    <property type="match status" value="1"/>
</dbReference>
<dbReference type="AlphaFoldDB" id="A0A058ZDE1"/>
<dbReference type="PANTHER" id="PTHR23275:SF100">
    <property type="entry name" value="EGF-LIKE DOMAIN-CONTAINING PROTEIN"/>
    <property type="match status" value="1"/>
</dbReference>
<dbReference type="OrthoDB" id="6219513at2759"/>
<reference evidence="2" key="1">
    <citation type="submission" date="2013-04" db="EMBL/GenBank/DDBJ databases">
        <title>The Genome Sequence of Fonticula alba ATCC 38817.</title>
        <authorList>
            <consortium name="The Broad Institute Genomics Platform"/>
            <person name="Russ C."/>
            <person name="Cuomo C."/>
            <person name="Burger G."/>
            <person name="Gray M.W."/>
            <person name="Holland P.W.H."/>
            <person name="King N."/>
            <person name="Lang F.B.F."/>
            <person name="Roger A.J."/>
            <person name="Ruiz-Trillo I."/>
            <person name="Brown M."/>
            <person name="Walker B."/>
            <person name="Young S."/>
            <person name="Zeng Q."/>
            <person name="Gargeya S."/>
            <person name="Fitzgerald M."/>
            <person name="Haas B."/>
            <person name="Abouelleil A."/>
            <person name="Allen A.W."/>
            <person name="Alvarado L."/>
            <person name="Arachchi H.M."/>
            <person name="Berlin A.M."/>
            <person name="Chapman S.B."/>
            <person name="Gainer-Dewar J."/>
            <person name="Goldberg J."/>
            <person name="Griggs A."/>
            <person name="Gujja S."/>
            <person name="Hansen M."/>
            <person name="Howarth C."/>
            <person name="Imamovic A."/>
            <person name="Ireland A."/>
            <person name="Larimer J."/>
            <person name="McCowan C."/>
            <person name="Murphy C."/>
            <person name="Pearson M."/>
            <person name="Poon T.W."/>
            <person name="Priest M."/>
            <person name="Roberts A."/>
            <person name="Saif S."/>
            <person name="Shea T."/>
            <person name="Sisk P."/>
            <person name="Sykes S."/>
            <person name="Wortman J."/>
            <person name="Nusbaum C."/>
            <person name="Birren B."/>
        </authorList>
    </citation>
    <scope>NUCLEOTIDE SEQUENCE [LARGE SCALE GENOMIC DNA]</scope>
    <source>
        <strain evidence="2">ATCC 38817</strain>
    </source>
</reference>
<dbReference type="InterPro" id="IPR009030">
    <property type="entry name" value="Growth_fac_rcpt_cys_sf"/>
</dbReference>
<dbReference type="SMART" id="SM00181">
    <property type="entry name" value="EGF"/>
    <property type="match status" value="6"/>
</dbReference>
<dbReference type="Proteomes" id="UP000030693">
    <property type="component" value="Unassembled WGS sequence"/>
</dbReference>
<keyword evidence="3" id="KW-1185">Reference proteome</keyword>
<feature type="domain" description="EGF-like" evidence="1">
    <location>
        <begin position="250"/>
        <end position="282"/>
    </location>
</feature>
<evidence type="ECO:0000259" key="1">
    <source>
        <dbReference type="SMART" id="SM00181"/>
    </source>
</evidence>
<dbReference type="EMBL" id="KB932201">
    <property type="protein sequence ID" value="KCV72430.1"/>
    <property type="molecule type" value="Genomic_DNA"/>
</dbReference>
<dbReference type="OMA" id="CHANCAQ"/>
<feature type="domain" description="EGF-like" evidence="1">
    <location>
        <begin position="300"/>
        <end position="333"/>
    </location>
</feature>
<dbReference type="eggNOG" id="KOG3525">
    <property type="taxonomic scope" value="Eukaryota"/>
</dbReference>
<dbReference type="RefSeq" id="XP_009492131.1">
    <property type="nucleotide sequence ID" value="XM_009493856.1"/>
</dbReference>
<name>A0A058ZDE1_FONAL</name>
<gene>
    <name evidence="2" type="ORF">H696_00016</name>
</gene>
<dbReference type="GeneID" id="20524741"/>
<dbReference type="SUPFAM" id="SSF57184">
    <property type="entry name" value="Growth factor receptor domain"/>
    <property type="match status" value="3"/>
</dbReference>
<dbReference type="SMART" id="SM00261">
    <property type="entry name" value="FU"/>
    <property type="match status" value="9"/>
</dbReference>